<evidence type="ECO:0000256" key="3">
    <source>
        <dbReference type="ARBA" id="ARBA00022679"/>
    </source>
</evidence>
<dbReference type="PANTHER" id="PTHR45947">
    <property type="entry name" value="SULFOQUINOVOSYL TRANSFERASE SQD2"/>
    <property type="match status" value="1"/>
</dbReference>
<evidence type="ECO:0000313" key="6">
    <source>
        <dbReference type="Proteomes" id="UP000195913"/>
    </source>
</evidence>
<reference evidence="5 6" key="1">
    <citation type="submission" date="2017-02" db="EMBL/GenBank/DDBJ databases">
        <authorList>
            <person name="Peterson S.W."/>
        </authorList>
    </citation>
    <scope>NUCLEOTIDE SEQUENCE [LARGE SCALE GENOMIC DNA]</scope>
    <source>
        <strain evidence="5 6">B Ar 00.02</strain>
    </source>
</reference>
<keyword evidence="3 5" id="KW-0808">Transferase</keyword>
<dbReference type="Pfam" id="PF13692">
    <property type="entry name" value="Glyco_trans_1_4"/>
    <property type="match status" value="1"/>
</dbReference>
<keyword evidence="6" id="KW-1185">Reference proteome</keyword>
<sequence length="421" mass="45935">MKILVYPHDLSIGGSQLNAVEIAAAVQERGHSIAIIGSPGQLETRIAELGIEFIELAAPGRRPSPRTVREVRRLISERKIDAIHGYEWPPSLEALMACHGSRATAVSTVLSMSVAPFLPKGLPLMVGTEQIAEAERSFGRSTVALMEPPVDTRLNSPQIELPVEQFVTDWGLRRDYQTIVIVSRLAHEMKLEGILAAMSAVAEVSGTTRVQLLIAGSGPAEPEVRLRANAVNQSVGERRVVLTGELQDPRCAYAVADVVLGMGGSALRGMAFAKPLIVQGEEGFWKTLMPETLHEFLWQGWYGVGSGAVHGVSQLRSELEPLLRDGARRTELGNFALATLQSRFSLDAAATNQIDFYENAIRRGSTTGDKWGENLASAARFGAYKTSRLISRWRGRATADDFNAQPILRHSKDDVRNEVKP</sequence>
<evidence type="ECO:0000259" key="4">
    <source>
        <dbReference type="Pfam" id="PF13579"/>
    </source>
</evidence>
<keyword evidence="2" id="KW-0328">Glycosyltransferase</keyword>
<gene>
    <name evidence="5" type="ORF">FM101_13700</name>
</gene>
<dbReference type="Proteomes" id="UP000195913">
    <property type="component" value="Unassembled WGS sequence"/>
</dbReference>
<dbReference type="AlphaFoldDB" id="A0A1R4GUA0"/>
<evidence type="ECO:0000313" key="5">
    <source>
        <dbReference type="EMBL" id="SJM71684.1"/>
    </source>
</evidence>
<dbReference type="Pfam" id="PF13579">
    <property type="entry name" value="Glyco_trans_4_4"/>
    <property type="match status" value="1"/>
</dbReference>
<dbReference type="RefSeq" id="WP_087000540.1">
    <property type="nucleotide sequence ID" value="NZ_FUHW01000044.1"/>
</dbReference>
<organism evidence="5 6">
    <name type="scientific">Arthrobacter rhombi</name>
    <dbReference type="NCBI Taxonomy" id="71253"/>
    <lineage>
        <taxon>Bacteria</taxon>
        <taxon>Bacillati</taxon>
        <taxon>Actinomycetota</taxon>
        <taxon>Actinomycetes</taxon>
        <taxon>Micrococcales</taxon>
        <taxon>Micrococcaceae</taxon>
        <taxon>Arthrobacter</taxon>
    </lineage>
</organism>
<dbReference type="EMBL" id="FUHW01000044">
    <property type="protein sequence ID" value="SJM71684.1"/>
    <property type="molecule type" value="Genomic_DNA"/>
</dbReference>
<dbReference type="SUPFAM" id="SSF53756">
    <property type="entry name" value="UDP-Glycosyltransferase/glycogen phosphorylase"/>
    <property type="match status" value="1"/>
</dbReference>
<evidence type="ECO:0000256" key="2">
    <source>
        <dbReference type="ARBA" id="ARBA00022676"/>
    </source>
</evidence>
<dbReference type="PANTHER" id="PTHR45947:SF3">
    <property type="entry name" value="SULFOQUINOVOSYL TRANSFERASE SQD2"/>
    <property type="match status" value="1"/>
</dbReference>
<proteinExistence type="predicted"/>
<dbReference type="InterPro" id="IPR028098">
    <property type="entry name" value="Glyco_trans_4-like_N"/>
</dbReference>
<evidence type="ECO:0000256" key="1">
    <source>
        <dbReference type="ARBA" id="ARBA00021292"/>
    </source>
</evidence>
<protein>
    <recommendedName>
        <fullName evidence="1">D-inositol 3-phosphate glycosyltransferase</fullName>
    </recommendedName>
</protein>
<dbReference type="GO" id="GO:1901137">
    <property type="term" value="P:carbohydrate derivative biosynthetic process"/>
    <property type="evidence" value="ECO:0007669"/>
    <property type="project" value="UniProtKB-ARBA"/>
</dbReference>
<dbReference type="GO" id="GO:0016757">
    <property type="term" value="F:glycosyltransferase activity"/>
    <property type="evidence" value="ECO:0007669"/>
    <property type="project" value="UniProtKB-KW"/>
</dbReference>
<feature type="domain" description="Glycosyltransferase subfamily 4-like N-terminal" evidence="4">
    <location>
        <begin position="13"/>
        <end position="114"/>
    </location>
</feature>
<accession>A0A1R4GUA0</accession>
<dbReference type="InterPro" id="IPR050194">
    <property type="entry name" value="Glycosyltransferase_grp1"/>
</dbReference>
<name>A0A1R4GUA0_9MICC</name>
<dbReference type="Gene3D" id="3.40.50.2000">
    <property type="entry name" value="Glycogen Phosphorylase B"/>
    <property type="match status" value="2"/>
</dbReference>